<evidence type="ECO:0000256" key="8">
    <source>
        <dbReference type="SAM" id="Phobius"/>
    </source>
</evidence>
<dbReference type="GO" id="GO:0005886">
    <property type="term" value="C:plasma membrane"/>
    <property type="evidence" value="ECO:0007669"/>
    <property type="project" value="UniProtKB-SubCell"/>
</dbReference>
<dbReference type="InterPro" id="IPR050297">
    <property type="entry name" value="LipidA_mod_glycosyltrf_83"/>
</dbReference>
<feature type="transmembrane region" description="Helical" evidence="8">
    <location>
        <begin position="213"/>
        <end position="231"/>
    </location>
</feature>
<sequence length="706" mass="77022">MQDLASTRARWALWGVAIASVLVAAALLFESIAPTRGRGIVQRSWRPRGETCDAAPEDATREIVRDAVVLPRERARRCITWSAAFVTRFRTPVRFEIETNRAFVLRVEGADVLHASRGETEVHAHEIVLAPGAHPIELALTEPTEPGAYLRVHTLLMNGARPWGSRPVDLDEWHVSASSDPAPRTAARTIAFALALVVALSALVIARRGSIRDAWLTDALLVFALMSIYFVPRALAAGFSIDELAYVKAGETYVANLLAGDFETAAWRWNMEHPPVAKWVYGWGALLGGWGGARATAALCGALVVTLISIAGRILVSRRVGLVASALLACTPHFAGLMRTCTLEAVTCVIWAALLVVLALWMRDAGTGDHVARRAHLPRERALRALAGALPIFGTLARATSVWSGPLSLLAACLVSRRRGQGGLWIPWETIAGALVAVLIVYAGWPWLWSDPREQFGHAVRHFTDYLPLEWYRGHLHHPGRGYFTHAFLATTPELHLIAGALGAVVLARRSPSYALLVVASFLLPFAQSLSHVRQDLSRYVVTAWLGLALLAAIGTDALGALLAKRSERARLVPAVVVMLVATFGLLRAEPYPRTYFALWTGGAPHVAETRAFEIADWCEGLEDATAYVNAHAGEGERVEYRTSCRDLHDPLRDDLIEHRGAGAQWVISQRFAYELDQHEAALASCTIAHDTVSSGVVVARVWDCR</sequence>
<organism evidence="9 10">
    <name type="scientific">Sandaracinus amylolyticus</name>
    <dbReference type="NCBI Taxonomy" id="927083"/>
    <lineage>
        <taxon>Bacteria</taxon>
        <taxon>Pseudomonadati</taxon>
        <taxon>Myxococcota</taxon>
        <taxon>Polyangia</taxon>
        <taxon>Polyangiales</taxon>
        <taxon>Sandaracinaceae</taxon>
        <taxon>Sandaracinus</taxon>
    </lineage>
</organism>
<dbReference type="Proteomes" id="UP000034883">
    <property type="component" value="Chromosome"/>
</dbReference>
<keyword evidence="10" id="KW-1185">Reference proteome</keyword>
<evidence type="ECO:0000313" key="9">
    <source>
        <dbReference type="EMBL" id="AKF10417.1"/>
    </source>
</evidence>
<keyword evidence="7 8" id="KW-0472">Membrane</keyword>
<feature type="transmembrane region" description="Helical" evidence="8">
    <location>
        <begin position="570"/>
        <end position="587"/>
    </location>
</feature>
<evidence type="ECO:0000256" key="6">
    <source>
        <dbReference type="ARBA" id="ARBA00022989"/>
    </source>
</evidence>
<proteinExistence type="predicted"/>
<comment type="subcellular location">
    <subcellularLocation>
        <location evidence="1">Cell membrane</location>
        <topology evidence="1">Multi-pass membrane protein</topology>
    </subcellularLocation>
</comment>
<dbReference type="AlphaFoldDB" id="A0A0F6W8Z1"/>
<feature type="transmembrane region" description="Helical" evidence="8">
    <location>
        <begin position="514"/>
        <end position="533"/>
    </location>
</feature>
<name>A0A0F6W8Z1_9BACT</name>
<dbReference type="GO" id="GO:0009103">
    <property type="term" value="P:lipopolysaccharide biosynthetic process"/>
    <property type="evidence" value="ECO:0007669"/>
    <property type="project" value="UniProtKB-ARBA"/>
</dbReference>
<evidence type="ECO:0000256" key="1">
    <source>
        <dbReference type="ARBA" id="ARBA00004651"/>
    </source>
</evidence>
<feature type="transmembrane region" description="Helical" evidence="8">
    <location>
        <begin position="186"/>
        <end position="206"/>
    </location>
</feature>
<evidence type="ECO:0000256" key="5">
    <source>
        <dbReference type="ARBA" id="ARBA00022692"/>
    </source>
</evidence>
<evidence type="ECO:0000256" key="7">
    <source>
        <dbReference type="ARBA" id="ARBA00023136"/>
    </source>
</evidence>
<keyword evidence="3" id="KW-0328">Glycosyltransferase</keyword>
<dbReference type="GO" id="GO:0016763">
    <property type="term" value="F:pentosyltransferase activity"/>
    <property type="evidence" value="ECO:0007669"/>
    <property type="project" value="TreeGrafter"/>
</dbReference>
<accession>A0A0F6W8Z1</accession>
<keyword evidence="5 8" id="KW-0812">Transmembrane</keyword>
<keyword evidence="4 9" id="KW-0808">Transferase</keyword>
<reference evidence="9 10" key="1">
    <citation type="submission" date="2015-03" db="EMBL/GenBank/DDBJ databases">
        <title>Genome assembly of Sandaracinus amylolyticus DSM 53668.</title>
        <authorList>
            <person name="Sharma G."/>
            <person name="Subramanian S."/>
        </authorList>
    </citation>
    <scope>NUCLEOTIDE SEQUENCE [LARGE SCALE GENOMIC DNA]</scope>
    <source>
        <strain evidence="9 10">DSM 53668</strain>
    </source>
</reference>
<feature type="transmembrane region" description="Helical" evidence="8">
    <location>
        <begin position="343"/>
        <end position="362"/>
    </location>
</feature>
<keyword evidence="6 8" id="KW-1133">Transmembrane helix</keyword>
<protein>
    <submittedName>
        <fullName evidence="9">Putative glycosyltransferase</fullName>
    </submittedName>
</protein>
<feature type="transmembrane region" description="Helical" evidence="8">
    <location>
        <begin position="540"/>
        <end position="564"/>
    </location>
</feature>
<evidence type="ECO:0000256" key="3">
    <source>
        <dbReference type="ARBA" id="ARBA00022676"/>
    </source>
</evidence>
<keyword evidence="2" id="KW-1003">Cell membrane</keyword>
<dbReference type="KEGG" id="samy:DB32_007566"/>
<dbReference type="PANTHER" id="PTHR33908">
    <property type="entry name" value="MANNOSYLTRANSFERASE YKCB-RELATED"/>
    <property type="match status" value="1"/>
</dbReference>
<feature type="transmembrane region" description="Helical" evidence="8">
    <location>
        <begin position="383"/>
        <end position="405"/>
    </location>
</feature>
<feature type="transmembrane region" description="Helical" evidence="8">
    <location>
        <begin position="425"/>
        <end position="445"/>
    </location>
</feature>
<evidence type="ECO:0000256" key="4">
    <source>
        <dbReference type="ARBA" id="ARBA00022679"/>
    </source>
</evidence>
<evidence type="ECO:0000313" key="10">
    <source>
        <dbReference type="Proteomes" id="UP000034883"/>
    </source>
</evidence>
<feature type="transmembrane region" description="Helical" evidence="8">
    <location>
        <begin position="483"/>
        <end position="508"/>
    </location>
</feature>
<feature type="transmembrane region" description="Helical" evidence="8">
    <location>
        <begin position="280"/>
        <end position="308"/>
    </location>
</feature>
<feature type="transmembrane region" description="Helical" evidence="8">
    <location>
        <begin position="12"/>
        <end position="29"/>
    </location>
</feature>
<dbReference type="PANTHER" id="PTHR33908:SF11">
    <property type="entry name" value="MEMBRANE PROTEIN"/>
    <property type="match status" value="1"/>
</dbReference>
<gene>
    <name evidence="9" type="ORF">DB32_007566</name>
</gene>
<dbReference type="EMBL" id="CP011125">
    <property type="protein sequence ID" value="AKF10417.1"/>
    <property type="molecule type" value="Genomic_DNA"/>
</dbReference>
<evidence type="ECO:0000256" key="2">
    <source>
        <dbReference type="ARBA" id="ARBA00022475"/>
    </source>
</evidence>